<keyword evidence="5" id="KW-1185">Reference proteome</keyword>
<comment type="caution">
    <text evidence="4">The sequence shown here is derived from an EMBL/GenBank/DDBJ whole genome shotgun (WGS) entry which is preliminary data.</text>
</comment>
<keyword evidence="3" id="KW-1133">Transmembrane helix</keyword>
<evidence type="ECO:0000256" key="3">
    <source>
        <dbReference type="SAM" id="Phobius"/>
    </source>
</evidence>
<dbReference type="InterPro" id="IPR005754">
    <property type="entry name" value="Sortase"/>
</dbReference>
<dbReference type="EMBL" id="JBHSLD010000004">
    <property type="protein sequence ID" value="MFC5379597.1"/>
    <property type="molecule type" value="Genomic_DNA"/>
</dbReference>
<keyword evidence="3" id="KW-0472">Membrane</keyword>
<dbReference type="Gene3D" id="2.40.260.10">
    <property type="entry name" value="Sortase"/>
    <property type="match status" value="1"/>
</dbReference>
<dbReference type="InterPro" id="IPR023365">
    <property type="entry name" value="Sortase_dom-sf"/>
</dbReference>
<dbReference type="SUPFAM" id="SSF63817">
    <property type="entry name" value="Sortase"/>
    <property type="match status" value="1"/>
</dbReference>
<dbReference type="InterPro" id="IPR042001">
    <property type="entry name" value="Sortase_F"/>
</dbReference>
<keyword evidence="1" id="KW-0378">Hydrolase</keyword>
<feature type="compositionally biased region" description="Pro residues" evidence="2">
    <location>
        <begin position="77"/>
        <end position="94"/>
    </location>
</feature>
<evidence type="ECO:0000313" key="4">
    <source>
        <dbReference type="EMBL" id="MFC5379597.1"/>
    </source>
</evidence>
<reference evidence="5" key="1">
    <citation type="journal article" date="2019" name="Int. J. Syst. Evol. Microbiol.">
        <title>The Global Catalogue of Microorganisms (GCM) 10K type strain sequencing project: providing services to taxonomists for standard genome sequencing and annotation.</title>
        <authorList>
            <consortium name="The Broad Institute Genomics Platform"/>
            <consortium name="The Broad Institute Genome Sequencing Center for Infectious Disease"/>
            <person name="Wu L."/>
            <person name="Ma J."/>
        </authorList>
    </citation>
    <scope>NUCLEOTIDE SEQUENCE [LARGE SCALE GENOMIC DNA]</scope>
    <source>
        <strain evidence="5">CCUG 43114</strain>
    </source>
</reference>
<organism evidence="4 5">
    <name type="scientific">Aquipuribacter nitratireducens</name>
    <dbReference type="NCBI Taxonomy" id="650104"/>
    <lineage>
        <taxon>Bacteria</taxon>
        <taxon>Bacillati</taxon>
        <taxon>Actinomycetota</taxon>
        <taxon>Actinomycetes</taxon>
        <taxon>Micrococcales</taxon>
        <taxon>Intrasporangiaceae</taxon>
        <taxon>Aquipuribacter</taxon>
    </lineage>
</organism>
<keyword evidence="3" id="KW-0812">Transmembrane</keyword>
<accession>A0ABW0GJR9</accession>
<dbReference type="RefSeq" id="WP_340268769.1">
    <property type="nucleotide sequence ID" value="NZ_JBBEOG010000003.1"/>
</dbReference>
<evidence type="ECO:0000313" key="5">
    <source>
        <dbReference type="Proteomes" id="UP001596122"/>
    </source>
</evidence>
<feature type="compositionally biased region" description="Basic and acidic residues" evidence="2">
    <location>
        <begin position="1"/>
        <end position="14"/>
    </location>
</feature>
<feature type="region of interest" description="Disordered" evidence="2">
    <location>
        <begin position="65"/>
        <end position="100"/>
    </location>
</feature>
<dbReference type="Pfam" id="PF04203">
    <property type="entry name" value="Sortase"/>
    <property type="match status" value="1"/>
</dbReference>
<protein>
    <submittedName>
        <fullName evidence="4">Class F sortase</fullName>
    </submittedName>
</protein>
<gene>
    <name evidence="4" type="ORF">ACFPJ6_02225</name>
</gene>
<feature type="transmembrane region" description="Helical" evidence="3">
    <location>
        <begin position="30"/>
        <end position="50"/>
    </location>
</feature>
<feature type="region of interest" description="Disordered" evidence="2">
    <location>
        <begin position="1"/>
        <end position="23"/>
    </location>
</feature>
<dbReference type="Proteomes" id="UP001596122">
    <property type="component" value="Unassembled WGS sequence"/>
</dbReference>
<evidence type="ECO:0000256" key="2">
    <source>
        <dbReference type="SAM" id="MobiDB-lite"/>
    </source>
</evidence>
<proteinExistence type="predicted"/>
<name>A0ABW0GJR9_9MICO</name>
<dbReference type="CDD" id="cd05829">
    <property type="entry name" value="Sortase_F"/>
    <property type="match status" value="1"/>
</dbReference>
<evidence type="ECO:0000256" key="1">
    <source>
        <dbReference type="ARBA" id="ARBA00022801"/>
    </source>
</evidence>
<sequence length="271" mass="27332">MTGSTDRPDGRTDRPLPTAAGASRATGLRWAAVVVVALAVGLAGPVGWWVTRPDPQAGATLAEVRAGGGTAADPVPTGEPVPSASPAPAAPSAPVPDRTPAFGEVTVRDAGLAAARAERDPDPVHLTIPALDVDAAVEAVGVEDDGSMTIPAEIASVGWYRWGAAPGADSGNAVLAGHVDAAGEGPGALFPLREVAVGTVVTVTDEAGEQHAYEVVGRETITKSVLPVDEIFARDGDHVLVLVTCGGPFQPELRSYRDNVVVTAVPVGDGA</sequence>